<reference evidence="9 10" key="1">
    <citation type="submission" date="2019-07" db="EMBL/GenBank/DDBJ databases">
        <title>Genomic Encyclopedia of Type Strains, Phase IV (KMG-IV): sequencing the most valuable type-strain genomes for metagenomic binning, comparative biology and taxonomic classification.</title>
        <authorList>
            <person name="Goeker M."/>
        </authorList>
    </citation>
    <scope>NUCLEOTIDE SEQUENCE [LARGE SCALE GENOMIC DNA]</scope>
    <source>
        <strain evidence="9 10">DSM 44831</strain>
    </source>
</reference>
<evidence type="ECO:0000256" key="1">
    <source>
        <dbReference type="ARBA" id="ARBA00004193"/>
    </source>
</evidence>
<keyword evidence="8" id="KW-1133">Transmembrane helix</keyword>
<keyword evidence="5" id="KW-0564">Palmitate</keyword>
<keyword evidence="3" id="KW-0732">Signal</keyword>
<evidence type="ECO:0000256" key="5">
    <source>
        <dbReference type="ARBA" id="ARBA00023139"/>
    </source>
</evidence>
<dbReference type="Gene3D" id="3.30.2030.20">
    <property type="match status" value="1"/>
</dbReference>
<evidence type="ECO:0000313" key="9">
    <source>
        <dbReference type="EMBL" id="KAF0846014.1"/>
    </source>
</evidence>
<evidence type="ECO:0000256" key="3">
    <source>
        <dbReference type="ARBA" id="ARBA00022729"/>
    </source>
</evidence>
<evidence type="ECO:0000256" key="8">
    <source>
        <dbReference type="SAM" id="Phobius"/>
    </source>
</evidence>
<gene>
    <name evidence="9" type="ORF">FNL39_106409</name>
</gene>
<evidence type="ECO:0000256" key="4">
    <source>
        <dbReference type="ARBA" id="ARBA00023136"/>
    </source>
</evidence>
<dbReference type="Pfam" id="PF16708">
    <property type="entry name" value="LppA"/>
    <property type="match status" value="1"/>
</dbReference>
<evidence type="ECO:0000313" key="10">
    <source>
        <dbReference type="Proteomes" id="UP000798951"/>
    </source>
</evidence>
<dbReference type="InterPro" id="IPR032018">
    <property type="entry name" value="LppA/LppB/LprP"/>
</dbReference>
<evidence type="ECO:0000256" key="6">
    <source>
        <dbReference type="ARBA" id="ARBA00023288"/>
    </source>
</evidence>
<keyword evidence="6" id="KW-0449">Lipoprotein</keyword>
<keyword evidence="8" id="KW-0812">Transmembrane</keyword>
<dbReference type="Proteomes" id="UP000798951">
    <property type="component" value="Unassembled WGS sequence"/>
</dbReference>
<feature type="compositionally biased region" description="Polar residues" evidence="7">
    <location>
        <begin position="48"/>
        <end position="66"/>
    </location>
</feature>
<organism evidence="9 10">
    <name type="scientific">Nocardia caishijiensis</name>
    <dbReference type="NCBI Taxonomy" id="184756"/>
    <lineage>
        <taxon>Bacteria</taxon>
        <taxon>Bacillati</taxon>
        <taxon>Actinomycetota</taxon>
        <taxon>Actinomycetes</taxon>
        <taxon>Mycobacteriales</taxon>
        <taxon>Nocardiaceae</taxon>
        <taxon>Nocardia</taxon>
    </lineage>
</organism>
<feature type="transmembrane region" description="Helical" evidence="8">
    <location>
        <begin position="12"/>
        <end position="37"/>
    </location>
</feature>
<dbReference type="EMBL" id="VMSD01000006">
    <property type="protein sequence ID" value="KAF0846014.1"/>
    <property type="molecule type" value="Genomic_DNA"/>
</dbReference>
<evidence type="ECO:0000256" key="7">
    <source>
        <dbReference type="SAM" id="MobiDB-lite"/>
    </source>
</evidence>
<feature type="region of interest" description="Disordered" evidence="7">
    <location>
        <begin position="47"/>
        <end position="66"/>
    </location>
</feature>
<comment type="subcellular location">
    <subcellularLocation>
        <location evidence="1">Cell membrane</location>
        <topology evidence="1">Lipid-anchor</topology>
    </subcellularLocation>
</comment>
<keyword evidence="2" id="KW-1003">Cell membrane</keyword>
<dbReference type="RefSeq" id="WP_067984538.1">
    <property type="nucleotide sequence ID" value="NZ_VMSD01000006.1"/>
</dbReference>
<name>A0ABQ6YJP9_9NOCA</name>
<keyword evidence="10" id="KW-1185">Reference proteome</keyword>
<comment type="caution">
    <text evidence="9">The sequence shown here is derived from an EMBL/GenBank/DDBJ whole genome shotgun (WGS) entry which is preliminary data.</text>
</comment>
<protein>
    <submittedName>
        <fullName evidence="9">LppA-like lipoprotein</fullName>
    </submittedName>
</protein>
<proteinExistence type="predicted"/>
<keyword evidence="4 8" id="KW-0472">Membrane</keyword>
<accession>A0ABQ6YJP9</accession>
<evidence type="ECO:0000256" key="2">
    <source>
        <dbReference type="ARBA" id="ARBA00022475"/>
    </source>
</evidence>
<sequence length="222" mass="24482">MTKQKRTAAQKNTIFLLMAIPIAIVAIFCMTLGPWLWVTLFDKPYERQPTSPEETAQAVTRLQGRSSLEDAESKALELMSRVQAIVTDIHPRMTWTVEIGRVVSDCEQPFDRTEGKTISYSSAGTTGDPGDPVPVSGWEEFSRRSVAASSDLGLPVTENGVPKYRRMELVSADRTLVIRMHNQPASEATRNLSATPARTVLSLELGCHLPADKRSSPIRPTS</sequence>